<dbReference type="OrthoDB" id="773760at2759"/>
<evidence type="ECO:0000313" key="4">
    <source>
        <dbReference type="Proteomes" id="UP001141552"/>
    </source>
</evidence>
<comment type="caution">
    <text evidence="3">The sequence shown here is derived from an EMBL/GenBank/DDBJ whole genome shotgun (WGS) entry which is preliminary data.</text>
</comment>
<feature type="region of interest" description="Disordered" evidence="1">
    <location>
        <begin position="48"/>
        <end position="78"/>
    </location>
</feature>
<feature type="domain" description="HMA" evidence="2">
    <location>
        <begin position="183"/>
        <end position="246"/>
    </location>
</feature>
<feature type="compositionally biased region" description="Basic and acidic residues" evidence="1">
    <location>
        <begin position="250"/>
        <end position="261"/>
    </location>
</feature>
<dbReference type="InterPro" id="IPR006121">
    <property type="entry name" value="HMA_dom"/>
</dbReference>
<organism evidence="3 4">
    <name type="scientific">Turnera subulata</name>
    <dbReference type="NCBI Taxonomy" id="218843"/>
    <lineage>
        <taxon>Eukaryota</taxon>
        <taxon>Viridiplantae</taxon>
        <taxon>Streptophyta</taxon>
        <taxon>Embryophyta</taxon>
        <taxon>Tracheophyta</taxon>
        <taxon>Spermatophyta</taxon>
        <taxon>Magnoliopsida</taxon>
        <taxon>eudicotyledons</taxon>
        <taxon>Gunneridae</taxon>
        <taxon>Pentapetalae</taxon>
        <taxon>rosids</taxon>
        <taxon>fabids</taxon>
        <taxon>Malpighiales</taxon>
        <taxon>Passifloraceae</taxon>
        <taxon>Turnera</taxon>
    </lineage>
</organism>
<dbReference type="SUPFAM" id="SSF55008">
    <property type="entry name" value="HMA, heavy metal-associated domain"/>
    <property type="match status" value="2"/>
</dbReference>
<name>A0A9Q0FTX1_9ROSI</name>
<sequence length="420" mass="45571">MAGGGAMVEQEEKEKGRVVAGARRLSVEFESGMESSFLGIKNRQYITHVHGPSSPKEAAKAEGEKKPADAGEKKDDGKAVSVYKMDMHCEGCAKKIKRVVKHMDGVEDVKADFAGNKLTVTGKVDPSRVKSRLEEKTKKKVDVVSPQPKKDGGAGEKKSEEKSDKKPEEKQTEEKKAPPPPKESTVVLKMRLHCDGCITKIKKTISKYKGVDGVTIDAAKDVVTVKGTMDVKELVPYLKEKFRRGVEVVPAKKDDDKKGGKEAPAAGGGGGDKKESKEGGGEGKTKEEKKGGGGDGEKKKEGGGDGGAKVEVSKMEYFGYPQPAPTYWFDGAYGDGSSSSSSSSGYDGLMAMHPYHHHYQAAQGYAMPYMGVVNDGYAMNHNHQQQHHHQGYVVDYHHHHHPMHAPQMFSDENPNACSIM</sequence>
<gene>
    <name evidence="3" type="ORF">Tsubulata_013583</name>
</gene>
<accession>A0A9Q0FTX1</accession>
<feature type="region of interest" description="Disordered" evidence="1">
    <location>
        <begin position="250"/>
        <end position="307"/>
    </location>
</feature>
<reference evidence="3" key="1">
    <citation type="submission" date="2022-02" db="EMBL/GenBank/DDBJ databases">
        <authorList>
            <person name="Henning P.M."/>
            <person name="McCubbin A.G."/>
            <person name="Shore J.S."/>
        </authorList>
    </citation>
    <scope>NUCLEOTIDE SEQUENCE</scope>
    <source>
        <strain evidence="3">F60SS</strain>
        <tissue evidence="3">Leaves</tissue>
    </source>
</reference>
<dbReference type="AlphaFoldDB" id="A0A9Q0FTX1"/>
<dbReference type="Pfam" id="PF00403">
    <property type="entry name" value="HMA"/>
    <property type="match status" value="2"/>
</dbReference>
<feature type="compositionally biased region" description="Basic and acidic residues" evidence="1">
    <location>
        <begin position="126"/>
        <end position="177"/>
    </location>
</feature>
<reference evidence="3" key="2">
    <citation type="journal article" date="2023" name="Plants (Basel)">
        <title>Annotation of the Turnera subulata (Passifloraceae) Draft Genome Reveals the S-Locus Evolved after the Divergence of Turneroideae from Passifloroideae in a Stepwise Manner.</title>
        <authorList>
            <person name="Henning P.M."/>
            <person name="Roalson E.H."/>
            <person name="Mir W."/>
            <person name="McCubbin A.G."/>
            <person name="Shore J.S."/>
        </authorList>
    </citation>
    <scope>NUCLEOTIDE SEQUENCE</scope>
    <source>
        <strain evidence="3">F60SS</strain>
    </source>
</reference>
<dbReference type="Gene3D" id="3.30.70.100">
    <property type="match status" value="2"/>
</dbReference>
<evidence type="ECO:0000256" key="1">
    <source>
        <dbReference type="SAM" id="MobiDB-lite"/>
    </source>
</evidence>
<dbReference type="PANTHER" id="PTHR46413">
    <property type="entry name" value="HEAVY METAL-ASSOCIATED ISOPRENYLATED PLANT PROTEIN 6"/>
    <property type="match status" value="1"/>
</dbReference>
<dbReference type="PROSITE" id="PS50846">
    <property type="entry name" value="HMA_2"/>
    <property type="match status" value="2"/>
</dbReference>
<dbReference type="EMBL" id="JAKUCV010004081">
    <property type="protein sequence ID" value="KAJ4836540.1"/>
    <property type="molecule type" value="Genomic_DNA"/>
</dbReference>
<evidence type="ECO:0000259" key="2">
    <source>
        <dbReference type="PROSITE" id="PS50846"/>
    </source>
</evidence>
<feature type="compositionally biased region" description="Basic and acidic residues" evidence="1">
    <location>
        <begin position="57"/>
        <end position="78"/>
    </location>
</feature>
<evidence type="ECO:0000313" key="3">
    <source>
        <dbReference type="EMBL" id="KAJ4836540.1"/>
    </source>
</evidence>
<feature type="domain" description="HMA" evidence="2">
    <location>
        <begin position="78"/>
        <end position="141"/>
    </location>
</feature>
<dbReference type="PANTHER" id="PTHR46413:SF1">
    <property type="entry name" value="HEAVY METAL-ASSOCIATED ISOPRENYLATED PLANT PROTEIN 6"/>
    <property type="match status" value="1"/>
</dbReference>
<proteinExistence type="predicted"/>
<dbReference type="Proteomes" id="UP001141552">
    <property type="component" value="Unassembled WGS sequence"/>
</dbReference>
<dbReference type="InterPro" id="IPR044594">
    <property type="entry name" value="HIPP01/3/5/6"/>
</dbReference>
<keyword evidence="4" id="KW-1185">Reference proteome</keyword>
<feature type="region of interest" description="Disordered" evidence="1">
    <location>
        <begin position="126"/>
        <end position="187"/>
    </location>
</feature>
<dbReference type="CDD" id="cd00371">
    <property type="entry name" value="HMA"/>
    <property type="match status" value="2"/>
</dbReference>
<dbReference type="GO" id="GO:0046872">
    <property type="term" value="F:metal ion binding"/>
    <property type="evidence" value="ECO:0007669"/>
    <property type="project" value="InterPro"/>
</dbReference>
<dbReference type="InterPro" id="IPR036163">
    <property type="entry name" value="HMA_dom_sf"/>
</dbReference>
<protein>
    <recommendedName>
        <fullName evidence="2">HMA domain-containing protein</fullName>
    </recommendedName>
</protein>
<feature type="compositionally biased region" description="Basic and acidic residues" evidence="1">
    <location>
        <begin position="271"/>
        <end position="303"/>
    </location>
</feature>